<dbReference type="EMBL" id="KL197720">
    <property type="protein sequence ID" value="KDQ57376.1"/>
    <property type="molecule type" value="Genomic_DNA"/>
</dbReference>
<dbReference type="InParanoid" id="A0A067Q463"/>
<feature type="region of interest" description="Disordered" evidence="1">
    <location>
        <begin position="356"/>
        <end position="400"/>
    </location>
</feature>
<gene>
    <name evidence="2" type="ORF">JAAARDRAFT_194520</name>
</gene>
<dbReference type="HOGENOM" id="CLU_804264_0_0_1"/>
<evidence type="ECO:0000313" key="2">
    <source>
        <dbReference type="EMBL" id="KDQ57376.1"/>
    </source>
</evidence>
<feature type="compositionally biased region" description="Basic and acidic residues" evidence="1">
    <location>
        <begin position="379"/>
        <end position="400"/>
    </location>
</feature>
<reference evidence="3" key="1">
    <citation type="journal article" date="2014" name="Proc. Natl. Acad. Sci. U.S.A.">
        <title>Extensive sampling of basidiomycete genomes demonstrates inadequacy of the white-rot/brown-rot paradigm for wood decay fungi.</title>
        <authorList>
            <person name="Riley R."/>
            <person name="Salamov A.A."/>
            <person name="Brown D.W."/>
            <person name="Nagy L.G."/>
            <person name="Floudas D."/>
            <person name="Held B.W."/>
            <person name="Levasseur A."/>
            <person name="Lombard V."/>
            <person name="Morin E."/>
            <person name="Otillar R."/>
            <person name="Lindquist E.A."/>
            <person name="Sun H."/>
            <person name="LaButti K.M."/>
            <person name="Schmutz J."/>
            <person name="Jabbour D."/>
            <person name="Luo H."/>
            <person name="Baker S.E."/>
            <person name="Pisabarro A.G."/>
            <person name="Walton J.D."/>
            <person name="Blanchette R.A."/>
            <person name="Henrissat B."/>
            <person name="Martin F."/>
            <person name="Cullen D."/>
            <person name="Hibbett D.S."/>
            <person name="Grigoriev I.V."/>
        </authorList>
    </citation>
    <scope>NUCLEOTIDE SEQUENCE [LARGE SCALE GENOMIC DNA]</scope>
    <source>
        <strain evidence="3">MUCL 33604</strain>
    </source>
</reference>
<accession>A0A067Q463</accession>
<sequence>MAPKRWVTEPIKKILDDHVDEYFSSKKRGAKKEVVSKVEELISALDGIGEIESLNNRIHTWFGNVGKKGGGGGGGRGEDDNSDVDIAPKWKTTWNLRSVVAHVYSEELAAELRKHPNIGGYQSLLTDKVNSLTTAEKKRLEQKAVIWTKQGVDQAHQRRMVEKELPRTAADFIDEVDRKYGAAVVMMVAYVDEDGDVKKTKFETNSRKPTGKKFTAQSGKFREGIFKEFGEWAAKELGEDLEEEEGNIPPKLKGRGGVCRKLEMTAEGEIDLPERTNWPVAVLLEVIRTVMTMAYRDAMGKPKARVPWGALSKNPDLYIERKYYPKDFEFVEPSKLNGDPAMRLYDHWLRRKQRGRPPMEFREGLVDPEEEEEEEEEEKEKKVNKGKEKEKGEKGKEKEK</sequence>
<proteinExistence type="predicted"/>
<evidence type="ECO:0000313" key="3">
    <source>
        <dbReference type="Proteomes" id="UP000027265"/>
    </source>
</evidence>
<dbReference type="OrthoDB" id="3235041at2759"/>
<feature type="non-terminal residue" evidence="2">
    <location>
        <position position="400"/>
    </location>
</feature>
<name>A0A067Q463_9AGAM</name>
<protein>
    <submittedName>
        <fullName evidence="2">Uncharacterized protein</fullName>
    </submittedName>
</protein>
<keyword evidence="3" id="KW-1185">Reference proteome</keyword>
<feature type="compositionally biased region" description="Acidic residues" evidence="1">
    <location>
        <begin position="366"/>
        <end position="378"/>
    </location>
</feature>
<dbReference type="AlphaFoldDB" id="A0A067Q463"/>
<organism evidence="2 3">
    <name type="scientific">Jaapia argillacea MUCL 33604</name>
    <dbReference type="NCBI Taxonomy" id="933084"/>
    <lineage>
        <taxon>Eukaryota</taxon>
        <taxon>Fungi</taxon>
        <taxon>Dikarya</taxon>
        <taxon>Basidiomycota</taxon>
        <taxon>Agaricomycotina</taxon>
        <taxon>Agaricomycetes</taxon>
        <taxon>Agaricomycetidae</taxon>
        <taxon>Jaapiales</taxon>
        <taxon>Jaapiaceae</taxon>
        <taxon>Jaapia</taxon>
    </lineage>
</organism>
<dbReference type="Proteomes" id="UP000027265">
    <property type="component" value="Unassembled WGS sequence"/>
</dbReference>
<evidence type="ECO:0000256" key="1">
    <source>
        <dbReference type="SAM" id="MobiDB-lite"/>
    </source>
</evidence>